<protein>
    <submittedName>
        <fullName evidence="3">Uncharacterized protein</fullName>
    </submittedName>
</protein>
<dbReference type="RefSeq" id="WP_113045902.1">
    <property type="nucleotide sequence ID" value="NZ_QMFZ01000012.1"/>
</dbReference>
<dbReference type="Pfam" id="PF13550">
    <property type="entry name" value="Phage-tail_3"/>
    <property type="match status" value="1"/>
</dbReference>
<dbReference type="InterPro" id="IPR056490">
    <property type="entry name" value="Rcc01698_C"/>
</dbReference>
<evidence type="ECO:0000313" key="3">
    <source>
        <dbReference type="EMBL" id="RBB38914.1"/>
    </source>
</evidence>
<sequence>MQLVLSAAGAIVGGVLGGPLGAQIGFMAGGLIGGLLFPPKPPALHDLTIQDSAYGRWIPTIYGTFRVSGNVIWASPVTVSEQDKKKSPVEAANMSIAIALCNGTIGGIRRIWANHKLVYDVSNPSNFEAISGSAAMLTNWVFYPGDENQMPDPTMESYLGVGNVPAHRGICYVVFNGLNLLPYGNVIPTFEFEVMTSANVVGVPGIAASFPFIFNDSYLGPDAGAWQMPHITGSGGLAMGVAQNPFGAHRAVEVQMSAYGPARLPDLHYGFSYNPFGDFRGTSDVPGFLNNLLKQWITPVGFYSQFATDGFPSDFASYWRNGADFYAGGLTANTSVIRSTAPVEFATPQLPGMVLATSATHPWGYNVIGGTASYVYAVSGDGATIYRFDRHTLATVATWTNSGNAGNYGCVLNDDFLFIYAQPAGNALWSFIPSQGLWTRLGFIGDPAPYSMTAINQNLVMWSGTGGPLQYGSPYMLKYFAIGGNGNEVTLASIVSDVCLRAGLTAGQIDVSQLTDLVYGYGITSYSSARDALVPLMQSYFFDAVDDGGTLKFVKRGRAQVGVFPWADLGAARDHQGGFTIDPIQQANEFEQSAPRSLTLTYAGKNNDGQAASQRAFRSLTKSNLDGAAQVPIVFDDGEALTRAQAMMWAQWLGLKKFQFTTSLAYLNYEPSDVVGLTDQNGYVHTVRLTKCQYDGAGVLLWDAEYEYPAIYPNFANFSAQGAPPAGFTPQSIDYSGPSALVVLDVPPLRDSDTSPGLYLAACGYAASWPGISIEVSRDGTTYSSVASDVTAAVIGVTTTALPNFYGGNQPDELSTVTVSLYGVGGLSSVDYSTFFSGASYAYIGGELVLFRNAVQIAANTYTLSGFLRGRAGTEWAMASHVVGDTFVFLDPTKLISEGIQISDLRNTMYFEYQLLNLFFNVANPIVSQVVSNGRVKPLAPALFVAGHGSTSSTSDISLSWFRRARVNAQWLDGTDVPLDESSESYQLQILNGTTVVRTVVVTGPFTAPAQPAYTYTAAQITADGFTTGNTINFQVAQNSDQGLLGFLALTSIVR</sequence>
<evidence type="ECO:0000259" key="1">
    <source>
        <dbReference type="Pfam" id="PF13550"/>
    </source>
</evidence>
<name>A0A365QUV6_9BURK</name>
<organism evidence="3 4">
    <name type="scientific">Burkholderia reimsis</name>
    <dbReference type="NCBI Taxonomy" id="2234132"/>
    <lineage>
        <taxon>Bacteria</taxon>
        <taxon>Pseudomonadati</taxon>
        <taxon>Pseudomonadota</taxon>
        <taxon>Betaproteobacteria</taxon>
        <taxon>Burkholderiales</taxon>
        <taxon>Burkholderiaceae</taxon>
        <taxon>Burkholderia</taxon>
    </lineage>
</organism>
<evidence type="ECO:0000313" key="4">
    <source>
        <dbReference type="Proteomes" id="UP000252458"/>
    </source>
</evidence>
<evidence type="ECO:0000259" key="2">
    <source>
        <dbReference type="Pfam" id="PF23666"/>
    </source>
</evidence>
<accession>A0A365QUV6</accession>
<dbReference type="EMBL" id="QMFZ01000012">
    <property type="protein sequence ID" value="RBB38914.1"/>
    <property type="molecule type" value="Genomic_DNA"/>
</dbReference>
<proteinExistence type="predicted"/>
<dbReference type="InterPro" id="IPR032876">
    <property type="entry name" value="J_dom"/>
</dbReference>
<dbReference type="Proteomes" id="UP000252458">
    <property type="component" value="Unassembled WGS sequence"/>
</dbReference>
<gene>
    <name evidence="3" type="ORF">DPV79_16170</name>
</gene>
<keyword evidence="4" id="KW-1185">Reference proteome</keyword>
<comment type="caution">
    <text evidence="3">The sequence shown here is derived from an EMBL/GenBank/DDBJ whole genome shotgun (WGS) entry which is preliminary data.</text>
</comment>
<feature type="domain" description="Rcc01698-like C-terminal" evidence="2">
    <location>
        <begin position="793"/>
        <end position="888"/>
    </location>
</feature>
<dbReference type="Pfam" id="PF23666">
    <property type="entry name" value="Rcc01698_C"/>
    <property type="match status" value="1"/>
</dbReference>
<dbReference type="AlphaFoldDB" id="A0A365QUV6"/>
<reference evidence="3 4" key="1">
    <citation type="submission" date="2018-06" db="EMBL/GenBank/DDBJ databases">
        <title>Draft genome sequence of Burkholderia reimsis strain BE51 isolated from a French agricultural soil.</title>
        <authorList>
            <person name="Esmaeel Q."/>
        </authorList>
    </citation>
    <scope>NUCLEOTIDE SEQUENCE [LARGE SCALE GENOMIC DNA]</scope>
    <source>
        <strain evidence="3 4">BE51</strain>
    </source>
</reference>
<feature type="domain" description="Tip attachment protein J" evidence="1">
    <location>
        <begin position="527"/>
        <end position="693"/>
    </location>
</feature>